<dbReference type="GO" id="GO:0005829">
    <property type="term" value="C:cytosol"/>
    <property type="evidence" value="ECO:0007669"/>
    <property type="project" value="TreeGrafter"/>
</dbReference>
<feature type="binding site" evidence="9">
    <location>
        <begin position="202"/>
        <end position="209"/>
    </location>
    <ligand>
        <name>GTP</name>
        <dbReference type="ChEBI" id="CHEBI:37565"/>
    </ligand>
</feature>
<dbReference type="FunFam" id="2.40.30.10:FF:000008">
    <property type="entry name" value="Translation initiation factor IF-2"/>
    <property type="match status" value="1"/>
</dbReference>
<dbReference type="CDD" id="cd03692">
    <property type="entry name" value="mtIF2_IVc"/>
    <property type="match status" value="1"/>
</dbReference>
<dbReference type="NCBIfam" id="TIGR00231">
    <property type="entry name" value="small_GTP"/>
    <property type="match status" value="1"/>
</dbReference>
<comment type="subcellular location">
    <subcellularLocation>
        <location evidence="1 9 11">Cytoplasm</location>
    </subcellularLocation>
</comment>
<evidence type="ECO:0000256" key="10">
    <source>
        <dbReference type="RuleBase" id="RU000644"/>
    </source>
</evidence>
<dbReference type="FunFam" id="2.40.30.10:FF:000007">
    <property type="entry name" value="Translation initiation factor IF-2"/>
    <property type="match status" value="1"/>
</dbReference>
<dbReference type="InterPro" id="IPR004161">
    <property type="entry name" value="EFTu-like_2"/>
</dbReference>
<evidence type="ECO:0000256" key="11">
    <source>
        <dbReference type="RuleBase" id="RU000645"/>
    </source>
</evidence>
<dbReference type="InterPro" id="IPR009000">
    <property type="entry name" value="Transl_B-barrel_sf"/>
</dbReference>
<protein>
    <recommendedName>
        <fullName evidence="3 9">Translation initiation factor IF-2</fullName>
    </recommendedName>
</protein>
<dbReference type="InterPro" id="IPR015760">
    <property type="entry name" value="TIF_IF2"/>
</dbReference>
<dbReference type="InterPro" id="IPR053905">
    <property type="entry name" value="EF-G-like_DII"/>
</dbReference>
<keyword evidence="8 9" id="KW-0342">GTP-binding</keyword>
<keyword evidence="7 9" id="KW-0648">Protein biosynthesis</keyword>
<dbReference type="InterPro" id="IPR005225">
    <property type="entry name" value="Small_GTP-bd"/>
</dbReference>
<reference evidence="14" key="1">
    <citation type="journal article" date="2020" name="mSystems">
        <title>Genome- and Community-Level Interaction Insights into Carbon Utilization and Element Cycling Functions of Hydrothermarchaeota in Hydrothermal Sediment.</title>
        <authorList>
            <person name="Zhou Z."/>
            <person name="Liu Y."/>
            <person name="Xu W."/>
            <person name="Pan J."/>
            <person name="Luo Z.H."/>
            <person name="Li M."/>
        </authorList>
    </citation>
    <scope>NUCLEOTIDE SEQUENCE [LARGE SCALE GENOMIC DNA]</scope>
    <source>
        <strain evidence="14">SpSt-914</strain>
    </source>
</reference>
<name>A0A7V3PTD1_UNCW3</name>
<dbReference type="SUPFAM" id="SSF52540">
    <property type="entry name" value="P-loop containing nucleoside triphosphate hydrolases"/>
    <property type="match status" value="1"/>
</dbReference>
<dbReference type="InterPro" id="IPR000178">
    <property type="entry name" value="TF_IF2_bacterial-like"/>
</dbReference>
<dbReference type="AlphaFoldDB" id="A0A7V3PTD1"/>
<evidence type="ECO:0000256" key="2">
    <source>
        <dbReference type="ARBA" id="ARBA00007733"/>
    </source>
</evidence>
<dbReference type="Pfam" id="PF22042">
    <property type="entry name" value="EF-G_D2"/>
    <property type="match status" value="1"/>
</dbReference>
<dbReference type="GO" id="GO:0003924">
    <property type="term" value="F:GTPase activity"/>
    <property type="evidence" value="ECO:0007669"/>
    <property type="project" value="UniProtKB-UniRule"/>
</dbReference>
<gene>
    <name evidence="9" type="primary">infB</name>
    <name evidence="14" type="ORF">ENX16_03100</name>
</gene>
<dbReference type="PANTHER" id="PTHR43381">
    <property type="entry name" value="TRANSLATION INITIATION FACTOR IF-2-RELATED"/>
    <property type="match status" value="1"/>
</dbReference>
<comment type="caution">
    <text evidence="14">The sequence shown here is derived from an EMBL/GenBank/DDBJ whole genome shotgun (WGS) entry which is preliminary data.</text>
</comment>
<dbReference type="CDD" id="cd01887">
    <property type="entry name" value="IF2_eIF5B"/>
    <property type="match status" value="1"/>
</dbReference>
<dbReference type="InterPro" id="IPR027417">
    <property type="entry name" value="P-loop_NTPase"/>
</dbReference>
<comment type="caution">
    <text evidence="9">Lacks conserved residue(s) required for the propagation of feature annotation.</text>
</comment>
<dbReference type="PROSITE" id="PS51722">
    <property type="entry name" value="G_TR_2"/>
    <property type="match status" value="1"/>
</dbReference>
<evidence type="ECO:0000256" key="8">
    <source>
        <dbReference type="ARBA" id="ARBA00023134"/>
    </source>
</evidence>
<feature type="compositionally biased region" description="Basic and acidic residues" evidence="12">
    <location>
        <begin position="55"/>
        <end position="83"/>
    </location>
</feature>
<keyword evidence="5 9" id="KW-0396">Initiation factor</keyword>
<dbReference type="Gene3D" id="2.40.30.10">
    <property type="entry name" value="Translation factors"/>
    <property type="match status" value="2"/>
</dbReference>
<keyword evidence="6 9" id="KW-0547">Nucleotide-binding</keyword>
<evidence type="ECO:0000256" key="7">
    <source>
        <dbReference type="ARBA" id="ARBA00022917"/>
    </source>
</evidence>
<evidence type="ECO:0000256" key="1">
    <source>
        <dbReference type="ARBA" id="ARBA00004496"/>
    </source>
</evidence>
<evidence type="ECO:0000256" key="4">
    <source>
        <dbReference type="ARBA" id="ARBA00022490"/>
    </source>
</evidence>
<dbReference type="EMBL" id="DTMZ01000070">
    <property type="protein sequence ID" value="HGD13048.1"/>
    <property type="molecule type" value="Genomic_DNA"/>
</dbReference>
<dbReference type="FunFam" id="3.40.50.10050:FF:000001">
    <property type="entry name" value="Translation initiation factor IF-2"/>
    <property type="match status" value="1"/>
</dbReference>
<evidence type="ECO:0000256" key="9">
    <source>
        <dbReference type="HAMAP-Rule" id="MF_00100"/>
    </source>
</evidence>
<dbReference type="InterPro" id="IPR036925">
    <property type="entry name" value="TIF_IF2_dom3_sf"/>
</dbReference>
<feature type="region of interest" description="G-domain" evidence="9">
    <location>
        <begin position="196"/>
        <end position="344"/>
    </location>
</feature>
<dbReference type="CDD" id="cd03702">
    <property type="entry name" value="IF2_mtIF2_II"/>
    <property type="match status" value="1"/>
</dbReference>
<dbReference type="Pfam" id="PF11987">
    <property type="entry name" value="IF-2"/>
    <property type="match status" value="1"/>
</dbReference>
<feature type="region of interest" description="Disordered" evidence="12">
    <location>
        <begin position="52"/>
        <end position="119"/>
    </location>
</feature>
<dbReference type="PANTHER" id="PTHR43381:SF5">
    <property type="entry name" value="TR-TYPE G DOMAIN-CONTAINING PROTEIN"/>
    <property type="match status" value="1"/>
</dbReference>
<organism evidence="14">
    <name type="scientific">candidate division WOR-3 bacterium</name>
    <dbReference type="NCBI Taxonomy" id="2052148"/>
    <lineage>
        <taxon>Bacteria</taxon>
        <taxon>Bacteria division WOR-3</taxon>
    </lineage>
</organism>
<proteinExistence type="inferred from homology"/>
<dbReference type="InterPro" id="IPR023115">
    <property type="entry name" value="TIF_IF2_dom3"/>
</dbReference>
<dbReference type="NCBIfam" id="TIGR00487">
    <property type="entry name" value="IF-2"/>
    <property type="match status" value="1"/>
</dbReference>
<comment type="similarity">
    <text evidence="2 9 10">Belongs to the TRAFAC class translation factor GTPase superfamily. Classic translation factor GTPase family. IF-2 subfamily.</text>
</comment>
<dbReference type="InterPro" id="IPR044145">
    <property type="entry name" value="IF2_II"/>
</dbReference>
<evidence type="ECO:0000256" key="5">
    <source>
        <dbReference type="ARBA" id="ARBA00022540"/>
    </source>
</evidence>
<evidence type="ECO:0000313" key="14">
    <source>
        <dbReference type="EMBL" id="HGD13048.1"/>
    </source>
</evidence>
<feature type="domain" description="Tr-type G" evidence="13">
    <location>
        <begin position="193"/>
        <end position="360"/>
    </location>
</feature>
<dbReference type="Gene3D" id="3.40.50.10050">
    <property type="entry name" value="Translation initiation factor IF- 2, domain 3"/>
    <property type="match status" value="1"/>
</dbReference>
<dbReference type="Gene3D" id="1.10.10.2480">
    <property type="match status" value="1"/>
</dbReference>
<dbReference type="Pfam" id="PF00009">
    <property type="entry name" value="GTP_EFTU"/>
    <property type="match status" value="1"/>
</dbReference>
<evidence type="ECO:0000256" key="12">
    <source>
        <dbReference type="SAM" id="MobiDB-lite"/>
    </source>
</evidence>
<dbReference type="HAMAP" id="MF_00100_B">
    <property type="entry name" value="IF_2_B"/>
    <property type="match status" value="1"/>
</dbReference>
<feature type="binding site" evidence="9">
    <location>
        <begin position="248"/>
        <end position="252"/>
    </location>
    <ligand>
        <name>GTP</name>
        <dbReference type="ChEBI" id="CHEBI:37565"/>
    </ligand>
</feature>
<comment type="function">
    <text evidence="9 10">One of the essential components for the initiation of protein synthesis. Protects formylmethionyl-tRNA from spontaneous hydrolysis and promotes its binding to the 30S ribosomal subunits. Also involved in the hydrolysis of GTP during the formation of the 70S ribosomal complex.</text>
</comment>
<evidence type="ECO:0000259" key="13">
    <source>
        <dbReference type="PROSITE" id="PS51722"/>
    </source>
</evidence>
<keyword evidence="4 9" id="KW-0963">Cytoplasm</keyword>
<dbReference type="Pfam" id="PF04760">
    <property type="entry name" value="IF2_N"/>
    <property type="match status" value="1"/>
</dbReference>
<dbReference type="Pfam" id="PF03144">
    <property type="entry name" value="GTP_EFTU_D2"/>
    <property type="match status" value="1"/>
</dbReference>
<evidence type="ECO:0000256" key="6">
    <source>
        <dbReference type="ARBA" id="ARBA00022741"/>
    </source>
</evidence>
<dbReference type="GO" id="GO:0003743">
    <property type="term" value="F:translation initiation factor activity"/>
    <property type="evidence" value="ECO:0007669"/>
    <property type="project" value="UniProtKB-UniRule"/>
</dbReference>
<dbReference type="FunFam" id="3.40.50.300:FF:000019">
    <property type="entry name" value="Translation initiation factor IF-2"/>
    <property type="match status" value="1"/>
</dbReference>
<dbReference type="SUPFAM" id="SSF50447">
    <property type="entry name" value="Translation proteins"/>
    <property type="match status" value="2"/>
</dbReference>
<dbReference type="PROSITE" id="PS01176">
    <property type="entry name" value="IF2"/>
    <property type="match status" value="1"/>
</dbReference>
<sequence length="699" mass="77222">MSDKRLRVFEAAKQLNLSSEGLIGILKELGFPPRGYTSFVSEEEFEAARQRLKREKREFKEELRRRRQVDDNSKGVPPVKEESGTGQESKPSPVKPRTRLKKKEESNTVGSGGTTKTSDAVKVSPYMTVAELAHCFNVPVPEIIKKCLGIGLRATVNHRLDLDTIMLIADEFKIQVQVEEMESVPVERREVKPRPPVVVVMGHVDHGKTALLDYIRKTRVAEKEFGRITQHIGAYIAYYGDKPIVFLDTPGHEAFTAMRARGAQVTDIAVLVVAADEGVMPQTLEAMDHARAAGVPIIVCITKSDLPTANPERVKSQLANYNLRVEEYGGHTVCVETSAVTGQGIEELLDAISVLALELDLKAPYDGPARGVVIEARVDRGRGNIATVLIQEGTLRRGEPFVAGEHYGRVRELLDEHFTPVAAATPSMPVQVLGFSGLPEAGDRFEVVNDERIAREIAQRRMLAKRDRILAATKTRVSLEAIQEQIARGQVKELKIVLKTDVSGSAEALRDALEGLSLDEVKVRVIHSGVGPITRNDVLLAQASQAIIVGFHVRPLADARQLAEREGVEIRTYKIIYAAIDDIRAAMLGMLEPEQQEVSIGRAEVRQVFTIPKQGLIAGSFITDGKVVRGSMVRVFRNNKEIFNSEVVSLRRFKDDVREVAAGYECGIGIKDITDLQVGDILEFYQLEEVKPQLSGAEK</sequence>
<evidence type="ECO:0000256" key="3">
    <source>
        <dbReference type="ARBA" id="ARBA00020675"/>
    </source>
</evidence>
<dbReference type="GO" id="GO:0005525">
    <property type="term" value="F:GTP binding"/>
    <property type="evidence" value="ECO:0007669"/>
    <property type="project" value="UniProtKB-KW"/>
</dbReference>
<accession>A0A7V3PTD1</accession>
<dbReference type="Gene3D" id="3.40.50.300">
    <property type="entry name" value="P-loop containing nucleotide triphosphate hydrolases"/>
    <property type="match status" value="1"/>
</dbReference>
<dbReference type="SUPFAM" id="SSF52156">
    <property type="entry name" value="Initiation factor IF2/eIF5b, domain 3"/>
    <property type="match status" value="1"/>
</dbReference>
<dbReference type="InterPro" id="IPR000795">
    <property type="entry name" value="T_Tr_GTP-bd_dom"/>
</dbReference>
<dbReference type="InterPro" id="IPR006847">
    <property type="entry name" value="IF2_N"/>
</dbReference>